<dbReference type="InterPro" id="IPR051199">
    <property type="entry name" value="LPS_LOS_Heptosyltrfase"/>
</dbReference>
<comment type="similarity">
    <text evidence="3">Belongs to the glycosyltransferase 9 family.</text>
</comment>
<dbReference type="GO" id="GO:0005829">
    <property type="term" value="C:cytosol"/>
    <property type="evidence" value="ECO:0007669"/>
    <property type="project" value="TreeGrafter"/>
</dbReference>
<dbReference type="CDD" id="cd03789">
    <property type="entry name" value="GT9_LPS_heptosyltransferase"/>
    <property type="match status" value="1"/>
</dbReference>
<dbReference type="Gene3D" id="3.40.50.2000">
    <property type="entry name" value="Glycogen Phosphorylase B"/>
    <property type="match status" value="2"/>
</dbReference>
<dbReference type="SUPFAM" id="SSF53756">
    <property type="entry name" value="UDP-Glycosyltransferase/glycogen phosphorylase"/>
    <property type="match status" value="1"/>
</dbReference>
<dbReference type="GO" id="GO:0008713">
    <property type="term" value="F:ADP-heptose-lipopolysaccharide heptosyltransferase activity"/>
    <property type="evidence" value="ECO:0007669"/>
    <property type="project" value="UniProtKB-EC"/>
</dbReference>
<dbReference type="GO" id="GO:0009244">
    <property type="term" value="P:lipopolysaccharide core region biosynthetic process"/>
    <property type="evidence" value="ECO:0007669"/>
    <property type="project" value="TreeGrafter"/>
</dbReference>
<dbReference type="NCBIfam" id="TIGR02195">
    <property type="entry name" value="heptsyl_trn_II"/>
    <property type="match status" value="1"/>
</dbReference>
<dbReference type="PANTHER" id="PTHR30160:SF7">
    <property type="entry name" value="ADP-HEPTOSE--LPS HEPTOSYLTRANSFERASE 2"/>
    <property type="match status" value="1"/>
</dbReference>
<dbReference type="AlphaFoldDB" id="A0A2A5W9W1"/>
<evidence type="ECO:0000256" key="1">
    <source>
        <dbReference type="ARBA" id="ARBA00022676"/>
    </source>
</evidence>
<comment type="caution">
    <text evidence="6">The sequence shown here is derived from an EMBL/GenBank/DDBJ whole genome shotgun (WGS) entry which is preliminary data.</text>
</comment>
<comment type="catalytic activity">
    <reaction evidence="5">
        <text>an L-alpha-D-Hep-(1-&gt;5)-[alpha-Kdo-(2-&gt;4)]-alpha-Kdo-(2-&gt;6)-lipid A + ADP-L-glycero-beta-D-manno-heptose = an L-alpha-D-Hep-(1-&gt;3)-L-alpha-D-Hep-(1-&gt;5)-[alpha-Kdo-(2-&gt;4)]-alpha-Kdo-(2-&gt;6)-lipid A + ADP + H(+)</text>
        <dbReference type="Rhea" id="RHEA:74071"/>
        <dbReference type="ChEBI" id="CHEBI:15378"/>
        <dbReference type="ChEBI" id="CHEBI:61506"/>
        <dbReference type="ChEBI" id="CHEBI:193068"/>
        <dbReference type="ChEBI" id="CHEBI:193069"/>
        <dbReference type="ChEBI" id="CHEBI:456216"/>
        <dbReference type="EC" id="2.4.99.24"/>
    </reaction>
</comment>
<evidence type="ECO:0000313" key="7">
    <source>
        <dbReference type="Proteomes" id="UP000219329"/>
    </source>
</evidence>
<evidence type="ECO:0000256" key="4">
    <source>
        <dbReference type="ARBA" id="ARBA00044042"/>
    </source>
</evidence>
<evidence type="ECO:0000313" key="6">
    <source>
        <dbReference type="EMBL" id="PDH33325.1"/>
    </source>
</evidence>
<protein>
    <recommendedName>
        <fullName evidence="4">lipopolysaccharide heptosyltransferase II</fullName>
        <ecNumber evidence="4">2.4.99.24</ecNumber>
    </recommendedName>
</protein>
<dbReference type="PANTHER" id="PTHR30160">
    <property type="entry name" value="TETRAACYLDISACCHARIDE 4'-KINASE-RELATED"/>
    <property type="match status" value="1"/>
</dbReference>
<dbReference type="Proteomes" id="UP000219329">
    <property type="component" value="Unassembled WGS sequence"/>
</dbReference>
<evidence type="ECO:0000256" key="3">
    <source>
        <dbReference type="ARBA" id="ARBA00043995"/>
    </source>
</evidence>
<accession>A0A2A5W9W1</accession>
<evidence type="ECO:0000256" key="5">
    <source>
        <dbReference type="ARBA" id="ARBA00047503"/>
    </source>
</evidence>
<organism evidence="6 7">
    <name type="scientific">OM182 bacterium MED-G28</name>
    <dbReference type="NCBI Taxonomy" id="1986256"/>
    <lineage>
        <taxon>Bacteria</taxon>
        <taxon>Pseudomonadati</taxon>
        <taxon>Pseudomonadota</taxon>
        <taxon>Gammaproteobacteria</taxon>
        <taxon>OMG group</taxon>
        <taxon>OM182 clade</taxon>
    </lineage>
</organism>
<keyword evidence="1" id="KW-0328">Glycosyltransferase</keyword>
<proteinExistence type="inferred from homology"/>
<dbReference type="Pfam" id="PF01075">
    <property type="entry name" value="Glyco_transf_9"/>
    <property type="match status" value="1"/>
</dbReference>
<dbReference type="InterPro" id="IPR011910">
    <property type="entry name" value="RfaF"/>
</dbReference>
<reference evidence="6 7" key="1">
    <citation type="submission" date="2017-08" db="EMBL/GenBank/DDBJ databases">
        <title>Fine stratification of microbial communities through a metagenomic profile of the photic zone.</title>
        <authorList>
            <person name="Haro-Moreno J.M."/>
            <person name="Lopez-Perez M."/>
            <person name="De La Torre J."/>
            <person name="Picazo A."/>
            <person name="Camacho A."/>
            <person name="Rodriguez-Valera F."/>
        </authorList>
    </citation>
    <scope>NUCLEOTIDE SEQUENCE [LARGE SCALE GENOMIC DNA]</scope>
    <source>
        <strain evidence="6">MED-G28</strain>
    </source>
</reference>
<dbReference type="InterPro" id="IPR002201">
    <property type="entry name" value="Glyco_trans_9"/>
</dbReference>
<sequence length="350" mass="39375">MLSALQSIDSLVVRCPNWVGDIVMATPVFDCLRHNFPQATITALVRPYAKGILEDSPWFDAIVECQDKNLKGLSAIREEFVRLNPQMGLLLPNTTHSFLTFKYAGVPLVYGYKRNLRKYFLQGPNPIIEKGKFKPLPMQEYYLELCRFLELELPEKLEPRLYISEQLQKKANVRLKKYGIRPEDKVIGLNPGASFGSSKCWPPEYFSSLAESLFDKFKCKLLLLAGPGEEGISEKIISNCSVDIIDTTRDKIGLAELKPLIKRCNLLITNDTGPRHYAVAFQVPHIVLMGPTNPIYTNSNLDHSMVLQKDLPCIPCHKKTCPLGHHACMKELEPAVVFDACLASLNGVIN</sequence>
<keyword evidence="2 6" id="KW-0808">Transferase</keyword>
<name>A0A2A5W9W1_9GAMM</name>
<evidence type="ECO:0000256" key="2">
    <source>
        <dbReference type="ARBA" id="ARBA00022679"/>
    </source>
</evidence>
<gene>
    <name evidence="6" type="primary">waaF</name>
    <name evidence="6" type="ORF">CNF02_09045</name>
</gene>
<dbReference type="EC" id="2.4.99.24" evidence="4"/>
<dbReference type="EMBL" id="NTJZ01000009">
    <property type="protein sequence ID" value="PDH33325.1"/>
    <property type="molecule type" value="Genomic_DNA"/>
</dbReference>